<gene>
    <name evidence="3" type="ORF">S12H4_33955</name>
</gene>
<evidence type="ECO:0000259" key="2">
    <source>
        <dbReference type="PROSITE" id="PS51900"/>
    </source>
</evidence>
<evidence type="ECO:0000313" key="3">
    <source>
        <dbReference type="EMBL" id="GAJ01758.1"/>
    </source>
</evidence>
<dbReference type="SUPFAM" id="SSF56349">
    <property type="entry name" value="DNA breaking-rejoining enzymes"/>
    <property type="match status" value="1"/>
</dbReference>
<reference evidence="3" key="1">
    <citation type="journal article" date="2014" name="Front. Microbiol.">
        <title>High frequency of phylogenetically diverse reductive dehalogenase-homologous genes in deep subseafloor sedimentary metagenomes.</title>
        <authorList>
            <person name="Kawai M."/>
            <person name="Futagami T."/>
            <person name="Toyoda A."/>
            <person name="Takaki Y."/>
            <person name="Nishi S."/>
            <person name="Hori S."/>
            <person name="Arai W."/>
            <person name="Tsubouchi T."/>
            <person name="Morono Y."/>
            <person name="Uchiyama I."/>
            <person name="Ito T."/>
            <person name="Fujiyama A."/>
            <person name="Inagaki F."/>
            <person name="Takami H."/>
        </authorList>
    </citation>
    <scope>NUCLEOTIDE SEQUENCE</scope>
    <source>
        <strain evidence="3">Expedition CK06-06</strain>
    </source>
</reference>
<dbReference type="EMBL" id="BARW01020053">
    <property type="protein sequence ID" value="GAJ01758.1"/>
    <property type="molecule type" value="Genomic_DNA"/>
</dbReference>
<feature type="non-terminal residue" evidence="3">
    <location>
        <position position="209"/>
    </location>
</feature>
<dbReference type="GO" id="GO:0015074">
    <property type="term" value="P:DNA integration"/>
    <property type="evidence" value="ECO:0007669"/>
    <property type="project" value="InterPro"/>
</dbReference>
<feature type="domain" description="Core-binding (CB)" evidence="2">
    <location>
        <begin position="64"/>
        <end position="147"/>
    </location>
</feature>
<dbReference type="InterPro" id="IPR044068">
    <property type="entry name" value="CB"/>
</dbReference>
<accession>X1T8T0</accession>
<organism evidence="3">
    <name type="scientific">marine sediment metagenome</name>
    <dbReference type="NCBI Taxonomy" id="412755"/>
    <lineage>
        <taxon>unclassified sequences</taxon>
        <taxon>metagenomes</taxon>
        <taxon>ecological metagenomes</taxon>
    </lineage>
</organism>
<dbReference type="PROSITE" id="PS51900">
    <property type="entry name" value="CB"/>
    <property type="match status" value="1"/>
</dbReference>
<dbReference type="Pfam" id="PF14659">
    <property type="entry name" value="Phage_int_SAM_3"/>
    <property type="match status" value="1"/>
</dbReference>
<dbReference type="InterPro" id="IPR004107">
    <property type="entry name" value="Integrase_SAM-like_N"/>
</dbReference>
<sequence>MRGSIIKRYENSYSIVINLGKDPATGRRKQQWYSVKGNKKTAEKRLAELLHEQDTGSLVKPSRVTIGQYLETWLSDYAKINLSPRGFERYQAICRQHLIPAFGYIALTQLRPEHLQKHYTATLDSGLSARTIRYHHAVIHKALQTALEWGILSRNVADAVRPPKAKDIEMQTWDEFEVSRFLEIAQASPYFALFHTALYTGMRRSELLG</sequence>
<dbReference type="AlphaFoldDB" id="X1T8T0"/>
<keyword evidence="1" id="KW-0238">DNA-binding</keyword>
<comment type="caution">
    <text evidence="3">The sequence shown here is derived from an EMBL/GenBank/DDBJ whole genome shotgun (WGS) entry which is preliminary data.</text>
</comment>
<name>X1T8T0_9ZZZZ</name>
<dbReference type="InterPro" id="IPR011010">
    <property type="entry name" value="DNA_brk_join_enz"/>
</dbReference>
<dbReference type="GO" id="GO:0003677">
    <property type="term" value="F:DNA binding"/>
    <property type="evidence" value="ECO:0007669"/>
    <property type="project" value="UniProtKB-KW"/>
</dbReference>
<dbReference type="Gene3D" id="1.10.150.130">
    <property type="match status" value="1"/>
</dbReference>
<evidence type="ECO:0000256" key="1">
    <source>
        <dbReference type="ARBA" id="ARBA00023125"/>
    </source>
</evidence>
<protein>
    <recommendedName>
        <fullName evidence="2">Core-binding (CB) domain-containing protein</fullName>
    </recommendedName>
</protein>
<dbReference type="InterPro" id="IPR010998">
    <property type="entry name" value="Integrase_recombinase_N"/>
</dbReference>
<proteinExistence type="predicted"/>